<dbReference type="PANTHER" id="PTHR34591:SF29">
    <property type="entry name" value="F-BOX DOMAIN-CONTAINING PROTEIN"/>
    <property type="match status" value="1"/>
</dbReference>
<dbReference type="PANTHER" id="PTHR34591">
    <property type="entry name" value="OS03G0653100 PROTEIN-RELATED"/>
    <property type="match status" value="1"/>
</dbReference>
<reference evidence="1" key="1">
    <citation type="submission" date="2019-03" db="EMBL/GenBank/DDBJ databases">
        <title>WGS assembly of Setaria viridis.</title>
        <authorList>
            <person name="Huang P."/>
            <person name="Jenkins J."/>
            <person name="Grimwood J."/>
            <person name="Barry K."/>
            <person name="Healey A."/>
            <person name="Mamidi S."/>
            <person name="Sreedasyam A."/>
            <person name="Shu S."/>
            <person name="Feldman M."/>
            <person name="Wu J."/>
            <person name="Yu Y."/>
            <person name="Chen C."/>
            <person name="Johnson J."/>
            <person name="Rokhsar D."/>
            <person name="Baxter I."/>
            <person name="Schmutz J."/>
            <person name="Brutnell T."/>
            <person name="Kellogg E."/>
        </authorList>
    </citation>
    <scope>NUCLEOTIDE SEQUENCE [LARGE SCALE GENOMIC DNA]</scope>
</reference>
<organism evidence="1 2">
    <name type="scientific">Setaria viridis</name>
    <name type="common">Green bristlegrass</name>
    <name type="synonym">Setaria italica subsp. viridis</name>
    <dbReference type="NCBI Taxonomy" id="4556"/>
    <lineage>
        <taxon>Eukaryota</taxon>
        <taxon>Viridiplantae</taxon>
        <taxon>Streptophyta</taxon>
        <taxon>Embryophyta</taxon>
        <taxon>Tracheophyta</taxon>
        <taxon>Spermatophyta</taxon>
        <taxon>Magnoliopsida</taxon>
        <taxon>Liliopsida</taxon>
        <taxon>Poales</taxon>
        <taxon>Poaceae</taxon>
        <taxon>PACMAD clade</taxon>
        <taxon>Panicoideae</taxon>
        <taxon>Panicodae</taxon>
        <taxon>Paniceae</taxon>
        <taxon>Cenchrinae</taxon>
        <taxon>Setaria</taxon>
    </lineage>
</organism>
<sequence>MRLCAHLPPSPPPPVDVDSFDVRHLVYDPVVSPHSSPWAGYDPMVQQSEWPLSPCVLRVFSLKIGQWEERSFIREGEATGTIANMRSGGPQDRNAVYCNVLQVIKPPIQEDGRLGLHLGKLERAVYFALVHERCKLKWVLMHEADLTGWVLKHGIEQQVHGPWTLHDINYDSNGALRQNYKKDDAVEAPMQSRGITMDNILGFHPCKEIIFLYEKTRRGLACHLNGTKVQDLGNLYPTRYDGELLNEEFIEQCIPYAPSWIMGPSREK</sequence>
<name>A0A4V6D0U4_SETVI</name>
<dbReference type="OMA" id="LVHERCK"/>
<evidence type="ECO:0000313" key="2">
    <source>
        <dbReference type="Proteomes" id="UP000298652"/>
    </source>
</evidence>
<evidence type="ECO:0000313" key="1">
    <source>
        <dbReference type="EMBL" id="TKV92115.1"/>
    </source>
</evidence>
<keyword evidence="2" id="KW-1185">Reference proteome</keyword>
<protein>
    <submittedName>
        <fullName evidence="1">Uncharacterized protein</fullName>
    </submittedName>
</protein>
<dbReference type="AlphaFoldDB" id="A0A4V6D0U4"/>
<accession>A0A4V6D0U4</accession>
<dbReference type="Gramene" id="TKV92115">
    <property type="protein sequence ID" value="TKV92115"/>
    <property type="gene ID" value="SEVIR_9G142400v2"/>
</dbReference>
<dbReference type="EMBL" id="CM016560">
    <property type="protein sequence ID" value="TKV92115.1"/>
    <property type="molecule type" value="Genomic_DNA"/>
</dbReference>
<gene>
    <name evidence="1" type="ORF">SEVIR_9G142400v2</name>
</gene>
<dbReference type="Proteomes" id="UP000298652">
    <property type="component" value="Chromosome 9"/>
</dbReference>
<proteinExistence type="predicted"/>